<keyword evidence="1" id="KW-0472">Membrane</keyword>
<dbReference type="RefSeq" id="WP_106289340.1">
    <property type="nucleotide sequence ID" value="NZ_CAWNTC010000089.1"/>
</dbReference>
<dbReference type="EMBL" id="PVWJ01000069">
    <property type="protein sequence ID" value="PSB02200.1"/>
    <property type="molecule type" value="Genomic_DNA"/>
</dbReference>
<feature type="transmembrane region" description="Helical" evidence="1">
    <location>
        <begin position="53"/>
        <end position="77"/>
    </location>
</feature>
<dbReference type="OrthoDB" id="9917375at2"/>
<dbReference type="Proteomes" id="UP000238762">
    <property type="component" value="Unassembled WGS sequence"/>
</dbReference>
<protein>
    <submittedName>
        <fullName evidence="2">Uncharacterized protein</fullName>
    </submittedName>
</protein>
<dbReference type="AlphaFoldDB" id="A0A2T1C1P6"/>
<proteinExistence type="predicted"/>
<keyword evidence="3" id="KW-1185">Reference proteome</keyword>
<accession>A0A2T1C1P6</accession>
<keyword evidence="1" id="KW-0812">Transmembrane</keyword>
<feature type="transmembrane region" description="Helical" evidence="1">
    <location>
        <begin position="121"/>
        <end position="149"/>
    </location>
</feature>
<reference evidence="2 3" key="1">
    <citation type="submission" date="2018-02" db="EMBL/GenBank/DDBJ databases">
        <authorList>
            <person name="Cohen D.B."/>
            <person name="Kent A.D."/>
        </authorList>
    </citation>
    <scope>NUCLEOTIDE SEQUENCE [LARGE SCALE GENOMIC DNA]</scope>
    <source>
        <strain evidence="2 3">CCAP 1448/3</strain>
    </source>
</reference>
<sequence>MESRPYPKSVKVFEILNLIFGSFGLAITPGNFANLDRSLNQLESLGFSANFSQWLRIINYLSPLIAVILLILGIGLILKQSWSRSGSVIYGWIAIAFNLLSAVIVGIGFGSTLNSGEASIAVAIGAIFGAFLGALVGSIYPILTVIFLSKPEVKAALERRSS</sequence>
<reference evidence="2 3" key="2">
    <citation type="submission" date="2018-03" db="EMBL/GenBank/DDBJ databases">
        <title>The ancient ancestry and fast evolution of plastids.</title>
        <authorList>
            <person name="Moore K.R."/>
            <person name="Magnabosco C."/>
            <person name="Momper L."/>
            <person name="Gold D.A."/>
            <person name="Bosak T."/>
            <person name="Fournier G.P."/>
        </authorList>
    </citation>
    <scope>NUCLEOTIDE SEQUENCE [LARGE SCALE GENOMIC DNA]</scope>
    <source>
        <strain evidence="2 3">CCAP 1448/3</strain>
    </source>
</reference>
<evidence type="ECO:0000313" key="3">
    <source>
        <dbReference type="Proteomes" id="UP000238762"/>
    </source>
</evidence>
<feature type="transmembrane region" description="Helical" evidence="1">
    <location>
        <begin position="89"/>
        <end position="109"/>
    </location>
</feature>
<keyword evidence="1" id="KW-1133">Transmembrane helix</keyword>
<evidence type="ECO:0000313" key="2">
    <source>
        <dbReference type="EMBL" id="PSB02200.1"/>
    </source>
</evidence>
<organism evidence="2 3">
    <name type="scientific">Merismopedia glauca CCAP 1448/3</name>
    <dbReference type="NCBI Taxonomy" id="1296344"/>
    <lineage>
        <taxon>Bacteria</taxon>
        <taxon>Bacillati</taxon>
        <taxon>Cyanobacteriota</taxon>
        <taxon>Cyanophyceae</taxon>
        <taxon>Synechococcales</taxon>
        <taxon>Merismopediaceae</taxon>
        <taxon>Merismopedia</taxon>
    </lineage>
</organism>
<gene>
    <name evidence="2" type="ORF">C7B64_14315</name>
</gene>
<name>A0A2T1C1P6_9CYAN</name>
<comment type="caution">
    <text evidence="2">The sequence shown here is derived from an EMBL/GenBank/DDBJ whole genome shotgun (WGS) entry which is preliminary data.</text>
</comment>
<feature type="transmembrane region" description="Helical" evidence="1">
    <location>
        <begin position="12"/>
        <end position="33"/>
    </location>
</feature>
<evidence type="ECO:0000256" key="1">
    <source>
        <dbReference type="SAM" id="Phobius"/>
    </source>
</evidence>